<name>A0ABR7DX83_9BACT</name>
<keyword evidence="2" id="KW-1185">Reference proteome</keyword>
<evidence type="ECO:0000313" key="2">
    <source>
        <dbReference type="Proteomes" id="UP000644010"/>
    </source>
</evidence>
<accession>A0ABR7DX83</accession>
<sequence length="415" mass="47977">MKYITITIILLFTSCSFHEDRTEEKIIPISKAVGSGEILNLSDYAKSVKYIPLETTDSILIGKLTNAIPIGNKYLIGDAPLGQTSKYYLFDEEGNYVIPIGSIGHGPGQYSSIRSVDTDNKNKTILLEAIPKCFEYNWDGVLIDEKIKMDSAGYYPFKTMYAGKNLYLSTISSPETREYKAFLYEKEETGLKIIRTYLNYFQREKTGISKGSWGTTDGKIFKGKDQIRYWRAWDDTIFTFNAKQDLEVAYVFDYGKYKAPTEWMFSYRTDQAMVYHIFPEIIMESKNYLFFKFSFGNNAPEKFEYEQRSLNQRSWQTRKRMNVSVCSIFDKNTGKLILLNQPVKHKYLGFRNDLDGGPCFWPKYISAEDEMVTWWTADEFLDIYGQLSNPSAELKSIAEKLNSDDNPVLMVVKLK</sequence>
<proteinExistence type="predicted"/>
<dbReference type="PROSITE" id="PS51257">
    <property type="entry name" value="PROKAR_LIPOPROTEIN"/>
    <property type="match status" value="1"/>
</dbReference>
<comment type="caution">
    <text evidence="1">The sequence shown here is derived from an EMBL/GenBank/DDBJ whole genome shotgun (WGS) entry which is preliminary data.</text>
</comment>
<dbReference type="RefSeq" id="WP_186958355.1">
    <property type="nucleotide sequence ID" value="NZ_JACOOI010000002.1"/>
</dbReference>
<organism evidence="1 2">
    <name type="scientific">Parabacteroides segnis</name>
    <dbReference type="NCBI Taxonomy" id="2763058"/>
    <lineage>
        <taxon>Bacteria</taxon>
        <taxon>Pseudomonadati</taxon>
        <taxon>Bacteroidota</taxon>
        <taxon>Bacteroidia</taxon>
        <taxon>Bacteroidales</taxon>
        <taxon>Tannerellaceae</taxon>
        <taxon>Parabacteroides</taxon>
    </lineage>
</organism>
<protein>
    <submittedName>
        <fullName evidence="1">6-bladed beta-propeller</fullName>
    </submittedName>
</protein>
<dbReference type="Pfam" id="PF17170">
    <property type="entry name" value="DUF5128"/>
    <property type="match status" value="1"/>
</dbReference>
<reference evidence="1 2" key="1">
    <citation type="submission" date="2020-08" db="EMBL/GenBank/DDBJ databases">
        <title>Genome public.</title>
        <authorList>
            <person name="Liu C."/>
            <person name="Sun Q."/>
        </authorList>
    </citation>
    <scope>NUCLEOTIDE SEQUENCE [LARGE SCALE GENOMIC DNA]</scope>
    <source>
        <strain evidence="1 2">BX2</strain>
    </source>
</reference>
<evidence type="ECO:0000313" key="1">
    <source>
        <dbReference type="EMBL" id="MBC5642023.1"/>
    </source>
</evidence>
<gene>
    <name evidence="1" type="ORF">H8S77_03880</name>
</gene>
<dbReference type="Proteomes" id="UP000644010">
    <property type="component" value="Unassembled WGS sequence"/>
</dbReference>
<dbReference type="EMBL" id="JACOOI010000002">
    <property type="protein sequence ID" value="MBC5642023.1"/>
    <property type="molecule type" value="Genomic_DNA"/>
</dbReference>